<keyword evidence="2" id="KW-1185">Reference proteome</keyword>
<proteinExistence type="predicted"/>
<dbReference type="Proteomes" id="UP000479190">
    <property type="component" value="Unassembled WGS sequence"/>
</dbReference>
<evidence type="ECO:0000313" key="2">
    <source>
        <dbReference type="Proteomes" id="UP000479190"/>
    </source>
</evidence>
<dbReference type="EMBL" id="CADCXV010000085">
    <property type="protein sequence ID" value="CAB0028165.1"/>
    <property type="molecule type" value="Genomic_DNA"/>
</dbReference>
<evidence type="ECO:0000313" key="1">
    <source>
        <dbReference type="EMBL" id="CAB0028165.1"/>
    </source>
</evidence>
<name>A0A6H5HTK9_9HYME</name>
<dbReference type="AlphaFoldDB" id="A0A6H5HTK9"/>
<gene>
    <name evidence="1" type="ORF">TBRA_LOCUS381</name>
</gene>
<reference evidence="1 2" key="1">
    <citation type="submission" date="2020-02" db="EMBL/GenBank/DDBJ databases">
        <authorList>
            <person name="Ferguson B K."/>
        </authorList>
    </citation>
    <scope>NUCLEOTIDE SEQUENCE [LARGE SCALE GENOMIC DNA]</scope>
</reference>
<sequence length="227" mass="25870">MFDLSTDRTIELPSRGVVALTPLQFSGERPSIYRVSDTRCVEEEIVRNSGCYMSRLVTTGACLIADVHLPAVAYCMQGFDVDINCDWVMITFPIFVKNVPVDLREEVWRAECQINTRFMKSSICKSPARLRTLSCSACLLLRDRFCSGRGLWRSEEGSSLATLAVRCASEGLCTLRYRPRARLVRSATRVTVFAERLQVKLTRRRVTIAFRDLVRVLIVQLWSVFMN</sequence>
<accession>A0A6H5HTK9</accession>
<organism evidence="1 2">
    <name type="scientific">Trichogramma brassicae</name>
    <dbReference type="NCBI Taxonomy" id="86971"/>
    <lineage>
        <taxon>Eukaryota</taxon>
        <taxon>Metazoa</taxon>
        <taxon>Ecdysozoa</taxon>
        <taxon>Arthropoda</taxon>
        <taxon>Hexapoda</taxon>
        <taxon>Insecta</taxon>
        <taxon>Pterygota</taxon>
        <taxon>Neoptera</taxon>
        <taxon>Endopterygota</taxon>
        <taxon>Hymenoptera</taxon>
        <taxon>Apocrita</taxon>
        <taxon>Proctotrupomorpha</taxon>
        <taxon>Chalcidoidea</taxon>
        <taxon>Trichogrammatidae</taxon>
        <taxon>Trichogramma</taxon>
    </lineage>
</organism>
<protein>
    <submittedName>
        <fullName evidence="1">Uncharacterized protein</fullName>
    </submittedName>
</protein>